<feature type="domain" description="HTH APSES-type" evidence="6">
    <location>
        <begin position="274"/>
        <end position="380"/>
    </location>
</feature>
<feature type="region of interest" description="Disordered" evidence="5">
    <location>
        <begin position="197"/>
        <end position="226"/>
    </location>
</feature>
<evidence type="ECO:0000313" key="9">
    <source>
        <dbReference type="Proteomes" id="UP000697297"/>
    </source>
</evidence>
<feature type="compositionally biased region" description="Low complexity" evidence="5">
    <location>
        <begin position="197"/>
        <end position="224"/>
    </location>
</feature>
<keyword evidence="4" id="KW-0804">Transcription</keyword>
<keyword evidence="9" id="KW-1185">Reference proteome</keyword>
<dbReference type="InterPro" id="IPR029790">
    <property type="entry name" value="EFG1/Phd1/StuA"/>
</dbReference>
<dbReference type="GO" id="GO:0005634">
    <property type="term" value="C:nucleus"/>
    <property type="evidence" value="ECO:0007669"/>
    <property type="project" value="TreeGrafter"/>
</dbReference>
<dbReference type="SUPFAM" id="SSF54616">
    <property type="entry name" value="DNA-binding domain of Mlu1-box binding protein MBP1"/>
    <property type="match status" value="1"/>
</dbReference>
<dbReference type="FunFam" id="3.10.260.10:FF:000003">
    <property type="entry name" value="Ascospore maturation 1 protein"/>
    <property type="match status" value="1"/>
</dbReference>
<dbReference type="InterPro" id="IPR018004">
    <property type="entry name" value="KilA/APSES_HTH"/>
</dbReference>
<dbReference type="GO" id="GO:0045944">
    <property type="term" value="P:positive regulation of transcription by RNA polymerase II"/>
    <property type="evidence" value="ECO:0007669"/>
    <property type="project" value="TreeGrafter"/>
</dbReference>
<evidence type="ECO:0000313" key="8">
    <source>
        <dbReference type="EMBL" id="KAG7765955.1"/>
    </source>
</evidence>
<evidence type="ECO:0000313" key="7">
    <source>
        <dbReference type="EMBL" id="KAG7725796.1"/>
    </source>
</evidence>
<dbReference type="PROSITE" id="PS51299">
    <property type="entry name" value="HTH_APSES"/>
    <property type="match status" value="1"/>
</dbReference>
<evidence type="ECO:0000256" key="4">
    <source>
        <dbReference type="ARBA" id="ARBA00023163"/>
    </source>
</evidence>
<comment type="similarity">
    <text evidence="1">Belongs to the EFG1/PHD1/stuA family.</text>
</comment>
<evidence type="ECO:0000256" key="3">
    <source>
        <dbReference type="ARBA" id="ARBA00023125"/>
    </source>
</evidence>
<evidence type="ECO:0000256" key="2">
    <source>
        <dbReference type="ARBA" id="ARBA00023015"/>
    </source>
</evidence>
<feature type="region of interest" description="Disordered" evidence="5">
    <location>
        <begin position="460"/>
        <end position="515"/>
    </location>
</feature>
<comment type="caution">
    <text evidence="7">The sequence shown here is derived from an EMBL/GenBank/DDBJ whole genome shotgun (WGS) entry which is preliminary data.</text>
</comment>
<dbReference type="InterPro" id="IPR003163">
    <property type="entry name" value="Tscrpt_reg_HTH_APSES-type"/>
</dbReference>
<gene>
    <name evidence="7" type="ORF">KL933_003844</name>
    <name evidence="8" type="ORF">KL946_002135</name>
</gene>
<dbReference type="InterPro" id="IPR036887">
    <property type="entry name" value="HTH_APSES_sf"/>
</dbReference>
<keyword evidence="2" id="KW-0805">Transcription regulation</keyword>
<dbReference type="Gene3D" id="3.10.260.10">
    <property type="entry name" value="Transcription regulator HTH, APSES-type DNA-binding domain"/>
    <property type="match status" value="1"/>
</dbReference>
<feature type="compositionally biased region" description="Basic and acidic residues" evidence="5">
    <location>
        <begin position="410"/>
        <end position="425"/>
    </location>
</feature>
<feature type="compositionally biased region" description="Basic and acidic residues" evidence="5">
    <location>
        <begin position="500"/>
        <end position="515"/>
    </location>
</feature>
<proteinExistence type="inferred from homology"/>
<dbReference type="Proteomes" id="UP000738402">
    <property type="component" value="Unassembled WGS sequence"/>
</dbReference>
<organism evidence="7 10">
    <name type="scientific">Ogataea haglerorum</name>
    <dbReference type="NCBI Taxonomy" id="1937702"/>
    <lineage>
        <taxon>Eukaryota</taxon>
        <taxon>Fungi</taxon>
        <taxon>Dikarya</taxon>
        <taxon>Ascomycota</taxon>
        <taxon>Saccharomycotina</taxon>
        <taxon>Pichiomycetes</taxon>
        <taxon>Pichiales</taxon>
        <taxon>Pichiaceae</taxon>
        <taxon>Ogataea</taxon>
    </lineage>
</organism>
<dbReference type="PANTHER" id="PTHR47792:SF1">
    <property type="entry name" value="PROTEIN SOK2-RELATED"/>
    <property type="match status" value="1"/>
</dbReference>
<dbReference type="Proteomes" id="UP000697297">
    <property type="component" value="Unassembled WGS sequence"/>
</dbReference>
<dbReference type="PANTHER" id="PTHR47792">
    <property type="entry name" value="PROTEIN SOK2-RELATED"/>
    <property type="match status" value="1"/>
</dbReference>
<evidence type="ECO:0000256" key="5">
    <source>
        <dbReference type="SAM" id="MobiDB-lite"/>
    </source>
</evidence>
<keyword evidence="3" id="KW-0238">DNA-binding</keyword>
<dbReference type="AlphaFoldDB" id="A0AAN6D313"/>
<dbReference type="EMBL" id="JAHLUH010000011">
    <property type="protein sequence ID" value="KAG7725796.1"/>
    <property type="molecule type" value="Genomic_DNA"/>
</dbReference>
<feature type="compositionally biased region" description="Polar residues" evidence="5">
    <location>
        <begin position="487"/>
        <end position="499"/>
    </location>
</feature>
<accession>A0AAN6D313</accession>
<feature type="region of interest" description="Disordered" evidence="5">
    <location>
        <begin position="406"/>
        <end position="425"/>
    </location>
</feature>
<reference evidence="7 9" key="1">
    <citation type="journal article" date="2021" name="G3 (Bethesda)">
        <title>Genomic diversity, chromosomal rearrangements, and interspecies hybridization in the ogataea polymorpha species complex.</title>
        <authorList>
            <person name="Hanson S.J."/>
            <person name="Cinneide E.O."/>
            <person name="Salzberg L.I."/>
            <person name="Wolfe K.H."/>
            <person name="McGowan J."/>
            <person name="Fitzpatrick D.A."/>
            <person name="Matlin K."/>
        </authorList>
    </citation>
    <scope>NUCLEOTIDE SEQUENCE</scope>
    <source>
        <strain evidence="8">81-436-3</strain>
        <strain evidence="7">83-405-1</strain>
    </source>
</reference>
<sequence length="515" mass="57219">MDEKPQHWGSKTSVHAEPLPTGRFSLIGKRKDQREYVPCPDVIAQATIRNRDRKFTMLAAQYLLKQQAKRPLTQCCKVMVNFLKSVHVCNESFFWQGLLLEETSPIDAVNIRSLMSQQYSQYQQHYQPYQSYPSYQQGVMPSGPVAQNYTFQPYQTAAAPSGDSAAAQGASQPGAVAAPAGEAQSYQYYPTAHSHYSQYSYPPQPPAQSQQQPLQPQQVGYYYPQPHPSTFYPRHGQYPGYGQSYKGHMQYVYNTPGSAATSETPVQPAGMRPKITTTMWEDEKTLCYQVAANGVAVVRRADNDMINGTKLLNVAKMTRGRRDGILKAEKTRQVVKIGSMHLKGVWIPFERALAMAQREGIVDLLYPLFVKDIKKVIQQGTPTTQMSKTASVPPYSYYVPQQYGSSEQLNDEKKAKPAESGYEKPKAKSDYFYGYKSQPSGGMHYSNSYANYNSQAYMPQVASTQPPADPNASQGSLASTSTPSSSVGYVNSAPAQKSSASDHSESYIKKSSESN</sequence>
<dbReference type="SMART" id="SM01252">
    <property type="entry name" value="KilA-N"/>
    <property type="match status" value="1"/>
</dbReference>
<dbReference type="EMBL" id="JAHLUN010000005">
    <property type="protein sequence ID" value="KAG7765955.1"/>
    <property type="molecule type" value="Genomic_DNA"/>
</dbReference>
<evidence type="ECO:0000313" key="10">
    <source>
        <dbReference type="Proteomes" id="UP000738402"/>
    </source>
</evidence>
<feature type="compositionally biased region" description="Low complexity" evidence="5">
    <location>
        <begin position="473"/>
        <end position="486"/>
    </location>
</feature>
<dbReference type="Pfam" id="PF04383">
    <property type="entry name" value="KilA-N"/>
    <property type="match status" value="1"/>
</dbReference>
<dbReference type="GO" id="GO:0043565">
    <property type="term" value="F:sequence-specific DNA binding"/>
    <property type="evidence" value="ECO:0007669"/>
    <property type="project" value="TreeGrafter"/>
</dbReference>
<name>A0AAN6D313_9ASCO</name>
<evidence type="ECO:0000259" key="6">
    <source>
        <dbReference type="PROSITE" id="PS51299"/>
    </source>
</evidence>
<evidence type="ECO:0000256" key="1">
    <source>
        <dbReference type="ARBA" id="ARBA00007247"/>
    </source>
</evidence>
<protein>
    <recommendedName>
        <fullName evidence="6">HTH APSES-type domain-containing protein</fullName>
    </recommendedName>
</protein>
<dbReference type="GO" id="GO:0003700">
    <property type="term" value="F:DNA-binding transcription factor activity"/>
    <property type="evidence" value="ECO:0007669"/>
    <property type="project" value="TreeGrafter"/>
</dbReference>